<dbReference type="CDD" id="cd05300">
    <property type="entry name" value="2-Hacid_dh_1"/>
    <property type="match status" value="1"/>
</dbReference>
<dbReference type="GO" id="GO:0051287">
    <property type="term" value="F:NAD binding"/>
    <property type="evidence" value="ECO:0007669"/>
    <property type="project" value="InterPro"/>
</dbReference>
<dbReference type="PANTHER" id="PTHR43333:SF1">
    <property type="entry name" value="D-ISOMER SPECIFIC 2-HYDROXYACID DEHYDROGENASE NAD-BINDING DOMAIN-CONTAINING PROTEIN"/>
    <property type="match status" value="1"/>
</dbReference>
<keyword evidence="2 4" id="KW-0560">Oxidoreductase</keyword>
<dbReference type="InterPro" id="IPR006140">
    <property type="entry name" value="D-isomer_DH_NAD-bd"/>
</dbReference>
<evidence type="ECO:0000259" key="5">
    <source>
        <dbReference type="Pfam" id="PF00389"/>
    </source>
</evidence>
<dbReference type="Pfam" id="PF02826">
    <property type="entry name" value="2-Hacid_dh_C"/>
    <property type="match status" value="1"/>
</dbReference>
<evidence type="ECO:0000256" key="3">
    <source>
        <dbReference type="ARBA" id="ARBA00023027"/>
    </source>
</evidence>
<feature type="domain" description="D-isomer specific 2-hydroxyacid dehydrogenase catalytic" evidence="5">
    <location>
        <begin position="6"/>
        <end position="310"/>
    </location>
</feature>
<dbReference type="PANTHER" id="PTHR43333">
    <property type="entry name" value="2-HACID_DH_C DOMAIN-CONTAINING PROTEIN"/>
    <property type="match status" value="1"/>
</dbReference>
<accession>A0A9Y2AL76</accession>
<dbReference type="InterPro" id="IPR029752">
    <property type="entry name" value="D-isomer_DH_CS1"/>
</dbReference>
<evidence type="ECO:0000256" key="4">
    <source>
        <dbReference type="RuleBase" id="RU003719"/>
    </source>
</evidence>
<dbReference type="FunFam" id="3.40.50.720:FF:000363">
    <property type="entry name" value="D-isomer specific 2-hydroxyacid dehydrogenase"/>
    <property type="match status" value="1"/>
</dbReference>
<sequence length="316" mass="35487">MPSLNILVLNRLSEKELTSIQDTVPNANITLCKPENAPDYIENTDILVTWGHLSILKLLPKAPRLKWIHALSAGVDELLIPDLIESDIILTNSRGIHGIPMAEHVMAMILTLSRQIPESLKNQQNKLWQRTRPDEIYDKTIGIIGLGSIGREIAKRSKAMGMKVIATKRTQTTEIFVNKLYSPEQLDIVLSASDFVVVTLPLTDKTRNLFVLDKFKSMKKTAYFINVARGSIVHQPDLVTALKEGYIKGAALDVVDIEPLSSDSPLWEMENVLITPHVAAMSPYYLERAIKLFIENLTKYMHSTDMLNVIDKAKGY</sequence>
<evidence type="ECO:0000256" key="2">
    <source>
        <dbReference type="ARBA" id="ARBA00023002"/>
    </source>
</evidence>
<protein>
    <submittedName>
        <fullName evidence="7">D-2-hydroxyacid dehydrogenase</fullName>
    </submittedName>
</protein>
<dbReference type="Gene3D" id="3.40.50.720">
    <property type="entry name" value="NAD(P)-binding Rossmann-like Domain"/>
    <property type="match status" value="2"/>
</dbReference>
<dbReference type="KEGG" id="sgbi:P3F81_04395"/>
<dbReference type="SUPFAM" id="SSF52283">
    <property type="entry name" value="Formate/glycerate dehydrogenase catalytic domain-like"/>
    <property type="match status" value="1"/>
</dbReference>
<dbReference type="GO" id="GO:0016616">
    <property type="term" value="F:oxidoreductase activity, acting on the CH-OH group of donors, NAD or NADP as acceptor"/>
    <property type="evidence" value="ECO:0007669"/>
    <property type="project" value="InterPro"/>
</dbReference>
<proteinExistence type="inferred from homology"/>
<evidence type="ECO:0000313" key="7">
    <source>
        <dbReference type="EMBL" id="WIW71953.1"/>
    </source>
</evidence>
<dbReference type="AlphaFoldDB" id="A0A9Y2AL76"/>
<evidence type="ECO:0000256" key="1">
    <source>
        <dbReference type="ARBA" id="ARBA00005854"/>
    </source>
</evidence>
<dbReference type="EMBL" id="CP120678">
    <property type="protein sequence ID" value="WIW71953.1"/>
    <property type="molecule type" value="Genomic_DNA"/>
</dbReference>
<reference evidence="7" key="1">
    <citation type="submission" date="2023-03" db="EMBL/GenBank/DDBJ databases">
        <title>Selenobaculum gbiensis gen. nov. sp. nov., a new bacterium isolated from the gut microbiota of IBD patient.</title>
        <authorList>
            <person name="Yeo S."/>
            <person name="Park H."/>
            <person name="Huh C.S."/>
        </authorList>
    </citation>
    <scope>NUCLEOTIDE SEQUENCE</scope>
    <source>
        <strain evidence="7">ICN-92133</strain>
    </source>
</reference>
<dbReference type="Pfam" id="PF00389">
    <property type="entry name" value="2-Hacid_dh"/>
    <property type="match status" value="1"/>
</dbReference>
<evidence type="ECO:0000259" key="6">
    <source>
        <dbReference type="Pfam" id="PF02826"/>
    </source>
</evidence>
<organism evidence="7 8">
    <name type="scientific">Selenobaculum gibii</name>
    <dbReference type="NCBI Taxonomy" id="3054208"/>
    <lineage>
        <taxon>Bacteria</taxon>
        <taxon>Bacillati</taxon>
        <taxon>Bacillota</taxon>
        <taxon>Negativicutes</taxon>
        <taxon>Selenomonadales</taxon>
        <taxon>Selenomonadaceae</taxon>
        <taxon>Selenobaculum</taxon>
    </lineage>
</organism>
<evidence type="ECO:0000313" key="8">
    <source>
        <dbReference type="Proteomes" id="UP001243623"/>
    </source>
</evidence>
<feature type="domain" description="D-isomer specific 2-hydroxyacid dehydrogenase NAD-binding" evidence="6">
    <location>
        <begin position="106"/>
        <end position="279"/>
    </location>
</feature>
<dbReference type="Proteomes" id="UP001243623">
    <property type="component" value="Chromosome"/>
</dbReference>
<dbReference type="PROSITE" id="PS00065">
    <property type="entry name" value="D_2_HYDROXYACID_DH_1"/>
    <property type="match status" value="1"/>
</dbReference>
<keyword evidence="8" id="KW-1185">Reference proteome</keyword>
<dbReference type="SUPFAM" id="SSF51735">
    <property type="entry name" value="NAD(P)-binding Rossmann-fold domains"/>
    <property type="match status" value="1"/>
</dbReference>
<dbReference type="InterPro" id="IPR036291">
    <property type="entry name" value="NAD(P)-bd_dom_sf"/>
</dbReference>
<comment type="similarity">
    <text evidence="1 4">Belongs to the D-isomer specific 2-hydroxyacid dehydrogenase family.</text>
</comment>
<dbReference type="InterPro" id="IPR006139">
    <property type="entry name" value="D-isomer_2_OHA_DH_cat_dom"/>
</dbReference>
<name>A0A9Y2AL76_9FIRM</name>
<keyword evidence="3" id="KW-0520">NAD</keyword>
<gene>
    <name evidence="7" type="ORF">P3F81_04395</name>
</gene>